<dbReference type="EMBL" id="HBUE01335474">
    <property type="protein sequence ID" value="CAG6595644.1"/>
    <property type="molecule type" value="Transcribed_RNA"/>
</dbReference>
<dbReference type="EMBL" id="HBUE01335473">
    <property type="protein sequence ID" value="CAG6595642.1"/>
    <property type="molecule type" value="Transcribed_RNA"/>
</dbReference>
<dbReference type="EMBL" id="HBUE01113514">
    <property type="protein sequence ID" value="CAG6489841.1"/>
    <property type="molecule type" value="Transcribed_RNA"/>
</dbReference>
<dbReference type="EMBL" id="HBUE01228709">
    <property type="protein sequence ID" value="CAG6543518.1"/>
    <property type="molecule type" value="Transcribed_RNA"/>
</dbReference>
<reference evidence="2" key="1">
    <citation type="submission" date="2021-05" db="EMBL/GenBank/DDBJ databases">
        <authorList>
            <person name="Alioto T."/>
            <person name="Alioto T."/>
            <person name="Gomez Garrido J."/>
        </authorList>
    </citation>
    <scope>NUCLEOTIDE SEQUENCE</scope>
</reference>
<feature type="compositionally biased region" description="Basic residues" evidence="1">
    <location>
        <begin position="96"/>
        <end position="107"/>
    </location>
</feature>
<dbReference type="AlphaFoldDB" id="A0A8D8CAE6"/>
<dbReference type="EMBL" id="HBUE01228713">
    <property type="protein sequence ID" value="CAG6543522.1"/>
    <property type="molecule type" value="Transcribed_RNA"/>
</dbReference>
<name>A0A8D8CAE6_CULPI</name>
<feature type="compositionally biased region" description="Basic and acidic residues" evidence="1">
    <location>
        <begin position="84"/>
        <end position="95"/>
    </location>
</feature>
<protein>
    <submittedName>
        <fullName evidence="2">(northern house mosquito) hypothetical protein</fullName>
    </submittedName>
</protein>
<feature type="compositionally biased region" description="Basic residues" evidence="1">
    <location>
        <begin position="49"/>
        <end position="58"/>
    </location>
</feature>
<evidence type="ECO:0000256" key="1">
    <source>
        <dbReference type="SAM" id="MobiDB-lite"/>
    </source>
</evidence>
<evidence type="ECO:0000313" key="2">
    <source>
        <dbReference type="EMBL" id="CAG6489841.1"/>
    </source>
</evidence>
<feature type="region of interest" description="Disordered" evidence="1">
    <location>
        <begin position="19"/>
        <end position="107"/>
    </location>
</feature>
<sequence>MFQVFAVLPGTEHYDELYGFGHEERTSPLQNGRPVPGSNRWSLQATPRTPRKRTRSHKPPPVVGSGTALLRNPPSTFNRRWPLRRNDRAPGLHHEDRRHHQHVPPLL</sequence>
<accession>A0A8D8CAE6</accession>
<dbReference type="EMBL" id="HBUE01335470">
    <property type="protein sequence ID" value="CAG6595640.1"/>
    <property type="molecule type" value="Transcribed_RNA"/>
</dbReference>
<organism evidence="2">
    <name type="scientific">Culex pipiens</name>
    <name type="common">House mosquito</name>
    <dbReference type="NCBI Taxonomy" id="7175"/>
    <lineage>
        <taxon>Eukaryota</taxon>
        <taxon>Metazoa</taxon>
        <taxon>Ecdysozoa</taxon>
        <taxon>Arthropoda</taxon>
        <taxon>Hexapoda</taxon>
        <taxon>Insecta</taxon>
        <taxon>Pterygota</taxon>
        <taxon>Neoptera</taxon>
        <taxon>Endopterygota</taxon>
        <taxon>Diptera</taxon>
        <taxon>Nematocera</taxon>
        <taxon>Culicoidea</taxon>
        <taxon>Culicidae</taxon>
        <taxon>Culicinae</taxon>
        <taxon>Culicini</taxon>
        <taxon>Culex</taxon>
        <taxon>Culex</taxon>
    </lineage>
</organism>
<proteinExistence type="predicted"/>
<dbReference type="EMBL" id="HBUE01228712">
    <property type="protein sequence ID" value="CAG6543520.1"/>
    <property type="molecule type" value="Transcribed_RNA"/>
</dbReference>